<accession>A0A5N7BEE5</accession>
<dbReference type="Proteomes" id="UP000326198">
    <property type="component" value="Unassembled WGS sequence"/>
</dbReference>
<evidence type="ECO:0000313" key="3">
    <source>
        <dbReference type="Proteomes" id="UP000326198"/>
    </source>
</evidence>
<evidence type="ECO:0000313" key="2">
    <source>
        <dbReference type="EMBL" id="KAE8380154.1"/>
    </source>
</evidence>
<name>A0A5N7BEE5_9EURO</name>
<dbReference type="EMBL" id="ML736185">
    <property type="protein sequence ID" value="KAE8380154.1"/>
    <property type="molecule type" value="Genomic_DNA"/>
</dbReference>
<dbReference type="OrthoDB" id="4499169at2759"/>
<feature type="region of interest" description="Disordered" evidence="1">
    <location>
        <begin position="84"/>
        <end position="106"/>
    </location>
</feature>
<keyword evidence="3" id="KW-1185">Reference proteome</keyword>
<gene>
    <name evidence="2" type="ORF">BDV26DRAFT_148842</name>
</gene>
<reference evidence="2 3" key="1">
    <citation type="submission" date="2019-04" db="EMBL/GenBank/DDBJ databases">
        <title>Friends and foes A comparative genomics studyof 23 Aspergillus species from section Flavi.</title>
        <authorList>
            <consortium name="DOE Joint Genome Institute"/>
            <person name="Kjaerbolling I."/>
            <person name="Vesth T."/>
            <person name="Frisvad J.C."/>
            <person name="Nybo J.L."/>
            <person name="Theobald S."/>
            <person name="Kildgaard S."/>
            <person name="Isbrandt T."/>
            <person name="Kuo A."/>
            <person name="Sato A."/>
            <person name="Lyhne E.K."/>
            <person name="Kogle M.E."/>
            <person name="Wiebenga A."/>
            <person name="Kun R.S."/>
            <person name="Lubbers R.J."/>
            <person name="Makela M.R."/>
            <person name="Barry K."/>
            <person name="Chovatia M."/>
            <person name="Clum A."/>
            <person name="Daum C."/>
            <person name="Haridas S."/>
            <person name="He G."/>
            <person name="LaButti K."/>
            <person name="Lipzen A."/>
            <person name="Mondo S."/>
            <person name="Riley R."/>
            <person name="Salamov A."/>
            <person name="Simmons B.A."/>
            <person name="Magnuson J.K."/>
            <person name="Henrissat B."/>
            <person name="Mortensen U.H."/>
            <person name="Larsen T.O."/>
            <person name="Devries R.P."/>
            <person name="Grigoriev I.V."/>
            <person name="Machida M."/>
            <person name="Baker S.E."/>
            <person name="Andersen M.R."/>
        </authorList>
    </citation>
    <scope>NUCLEOTIDE SEQUENCE [LARGE SCALE GENOMIC DNA]</scope>
    <source>
        <strain evidence="2 3">IBT 29228</strain>
    </source>
</reference>
<dbReference type="AlphaFoldDB" id="A0A5N7BEE5"/>
<proteinExistence type="predicted"/>
<evidence type="ECO:0000256" key="1">
    <source>
        <dbReference type="SAM" id="MobiDB-lite"/>
    </source>
</evidence>
<organism evidence="2 3">
    <name type="scientific">Aspergillus bertholletiae</name>
    <dbReference type="NCBI Taxonomy" id="1226010"/>
    <lineage>
        <taxon>Eukaryota</taxon>
        <taxon>Fungi</taxon>
        <taxon>Dikarya</taxon>
        <taxon>Ascomycota</taxon>
        <taxon>Pezizomycotina</taxon>
        <taxon>Eurotiomycetes</taxon>
        <taxon>Eurotiomycetidae</taxon>
        <taxon>Eurotiales</taxon>
        <taxon>Aspergillaceae</taxon>
        <taxon>Aspergillus</taxon>
        <taxon>Aspergillus subgen. Circumdati</taxon>
    </lineage>
</organism>
<protein>
    <submittedName>
        <fullName evidence="2">Uncharacterized protein</fullName>
    </submittedName>
</protein>
<sequence length="106" mass="11918">MRRRKRRGTQLRVGASAGTSVAVVRSSETHINNYSEVFSRAELVHTLKFYKTRNAKEETTLRSRTILADKKGFPLECLEKVAPPGFGDVHNPMATEPWMTGDLPSE</sequence>